<gene>
    <name evidence="2" type="ORF">EVOR1521_LOCUS21263</name>
</gene>
<keyword evidence="1" id="KW-0812">Transmembrane</keyword>
<reference evidence="2" key="1">
    <citation type="submission" date="2023-08" db="EMBL/GenBank/DDBJ databases">
        <authorList>
            <person name="Chen Y."/>
            <person name="Shah S."/>
            <person name="Dougan E. K."/>
            <person name="Thang M."/>
            <person name="Chan C."/>
        </authorList>
    </citation>
    <scope>NUCLEOTIDE SEQUENCE</scope>
</reference>
<feature type="transmembrane region" description="Helical" evidence="1">
    <location>
        <begin position="584"/>
        <end position="605"/>
    </location>
</feature>
<organism evidence="2 3">
    <name type="scientific">Effrenium voratum</name>
    <dbReference type="NCBI Taxonomy" id="2562239"/>
    <lineage>
        <taxon>Eukaryota</taxon>
        <taxon>Sar</taxon>
        <taxon>Alveolata</taxon>
        <taxon>Dinophyceae</taxon>
        <taxon>Suessiales</taxon>
        <taxon>Symbiodiniaceae</taxon>
        <taxon>Effrenium</taxon>
    </lineage>
</organism>
<keyword evidence="1" id="KW-1133">Transmembrane helix</keyword>
<name>A0AA36J2A2_9DINO</name>
<dbReference type="Proteomes" id="UP001178507">
    <property type="component" value="Unassembled WGS sequence"/>
</dbReference>
<sequence>MFRFSAAVMGFAASVWMNPVLEQFDNIVTNVANSHRLQEECDVLSLILAKEQGPINFSEFKAVMLASLRSLVPKEWDSLHEQAWNWLWENVEHILQLQIGKPKYFESALNRFMRNLTEQDLVYLRKEVYVRFFLIAPAGQDYFKQSNTRLDFIADRVVDMTMDIFRAPRKLVEDISALGLRHVGYEVPVELFSPFVAAAVEVVRDMATDKAAAEGFNWALTLVAKILTRTCLEGSTIVMKAINTNQESVLRRAISIAPRAKRAMELLEIRVGTESISPFYWAVESGSLNSARAMIEDLLTIRADRDKYYFGADDLFGRHPEVIKKLCAEGPLLLPVLFDGLIWRSRTSHHGVRRVNYFIKHLLQSKEGKFNPCLEWLAEYGNPKLISHPAVSLLSDTVWHNLAIPYFILGRAYFLLTLLVFAASQSVVASVANHGEYSKAVNATVFSLRVFIYLGSMGRLLSRQFIRFANDLRLGRIVRVRGIVPVPEHLCDVQEACYLLLSLTLLLMCIFEPIWWCLNDMYGDFPHAGLFTTYCPAGIVWKDIYALLSAVVMLLYCGLITDLSIINMEISAFFLSCRRMLRQFALFLMATFFMTLSFALALTILTHQSDNYLPLRALTF</sequence>
<dbReference type="GO" id="GO:0020037">
    <property type="term" value="F:heme binding"/>
    <property type="evidence" value="ECO:0007669"/>
    <property type="project" value="InterPro"/>
</dbReference>
<proteinExistence type="predicted"/>
<dbReference type="EMBL" id="CAUJNA010003259">
    <property type="protein sequence ID" value="CAJ1397198.1"/>
    <property type="molecule type" value="Genomic_DNA"/>
</dbReference>
<dbReference type="SUPFAM" id="SSF46458">
    <property type="entry name" value="Globin-like"/>
    <property type="match status" value="1"/>
</dbReference>
<evidence type="ECO:0000313" key="3">
    <source>
        <dbReference type="Proteomes" id="UP001178507"/>
    </source>
</evidence>
<dbReference type="Gene3D" id="1.10.490.10">
    <property type="entry name" value="Globins"/>
    <property type="match status" value="1"/>
</dbReference>
<dbReference type="InterPro" id="IPR012292">
    <property type="entry name" value="Globin/Proto"/>
</dbReference>
<evidence type="ECO:0000256" key="1">
    <source>
        <dbReference type="SAM" id="Phobius"/>
    </source>
</evidence>
<keyword evidence="1" id="KW-0472">Membrane</keyword>
<dbReference type="InterPro" id="IPR009050">
    <property type="entry name" value="Globin-like_sf"/>
</dbReference>
<protein>
    <recommendedName>
        <fullName evidence="4">Globin family profile domain-containing protein</fullName>
    </recommendedName>
</protein>
<comment type="caution">
    <text evidence="2">The sequence shown here is derived from an EMBL/GenBank/DDBJ whole genome shotgun (WGS) entry which is preliminary data.</text>
</comment>
<feature type="transmembrane region" description="Helical" evidence="1">
    <location>
        <begin position="544"/>
        <end position="563"/>
    </location>
</feature>
<dbReference type="GO" id="GO:0019825">
    <property type="term" value="F:oxygen binding"/>
    <property type="evidence" value="ECO:0007669"/>
    <property type="project" value="InterPro"/>
</dbReference>
<keyword evidence="3" id="KW-1185">Reference proteome</keyword>
<feature type="transmembrane region" description="Helical" evidence="1">
    <location>
        <begin position="412"/>
        <end position="432"/>
    </location>
</feature>
<evidence type="ECO:0000313" key="2">
    <source>
        <dbReference type="EMBL" id="CAJ1397198.1"/>
    </source>
</evidence>
<dbReference type="AlphaFoldDB" id="A0AA36J2A2"/>
<evidence type="ECO:0008006" key="4">
    <source>
        <dbReference type="Google" id="ProtNLM"/>
    </source>
</evidence>
<dbReference type="CDD" id="cd01040">
    <property type="entry name" value="Mb-like"/>
    <property type="match status" value="1"/>
</dbReference>
<dbReference type="InterPro" id="IPR044399">
    <property type="entry name" value="Mb-like_M"/>
</dbReference>
<feature type="transmembrane region" description="Helical" evidence="1">
    <location>
        <begin position="496"/>
        <end position="516"/>
    </location>
</feature>
<accession>A0AA36J2A2</accession>